<evidence type="ECO:0000313" key="6">
    <source>
        <dbReference type="EMBL" id="SKC00078.1"/>
    </source>
</evidence>
<evidence type="ECO:0000313" key="7">
    <source>
        <dbReference type="Proteomes" id="UP000190130"/>
    </source>
</evidence>
<dbReference type="GO" id="GO:0046872">
    <property type="term" value="F:metal ion binding"/>
    <property type="evidence" value="ECO:0007669"/>
    <property type="project" value="UniProtKB-KW"/>
</dbReference>
<comment type="catalytic activity">
    <reaction evidence="5">
        <text>(6S)-5-formyl-5,6,7,8-tetrahydrofolate + ATP = (6R)-5,10-methenyltetrahydrofolate + ADP + phosphate</text>
        <dbReference type="Rhea" id="RHEA:10488"/>
        <dbReference type="ChEBI" id="CHEBI:30616"/>
        <dbReference type="ChEBI" id="CHEBI:43474"/>
        <dbReference type="ChEBI" id="CHEBI:57455"/>
        <dbReference type="ChEBI" id="CHEBI:57457"/>
        <dbReference type="ChEBI" id="CHEBI:456216"/>
        <dbReference type="EC" id="6.3.3.2"/>
    </reaction>
</comment>
<accession>A0A1T5FV97</accession>
<dbReference type="SUPFAM" id="SSF100950">
    <property type="entry name" value="NagB/RpiA/CoA transferase-like"/>
    <property type="match status" value="1"/>
</dbReference>
<dbReference type="PANTHER" id="PTHR23407">
    <property type="entry name" value="ATPASE INHIBITOR/5-FORMYLTETRAHYDROFOLATE CYCLO-LIGASE"/>
    <property type="match status" value="1"/>
</dbReference>
<dbReference type="NCBIfam" id="TIGR02727">
    <property type="entry name" value="MTHFS_bact"/>
    <property type="match status" value="1"/>
</dbReference>
<dbReference type="OrthoDB" id="9801938at2"/>
<comment type="similarity">
    <text evidence="1 5">Belongs to the 5-formyltetrahydrofolate cyclo-ligase family.</text>
</comment>
<gene>
    <name evidence="6" type="ORF">SAMN05660750_03543</name>
</gene>
<dbReference type="GO" id="GO:0009396">
    <property type="term" value="P:folic acid-containing compound biosynthetic process"/>
    <property type="evidence" value="ECO:0007669"/>
    <property type="project" value="TreeGrafter"/>
</dbReference>
<keyword evidence="3 4" id="KW-0067">ATP-binding</keyword>
<name>A0A1T5FV97_9HYPH</name>
<dbReference type="GO" id="GO:0035999">
    <property type="term" value="P:tetrahydrofolate interconversion"/>
    <property type="evidence" value="ECO:0007669"/>
    <property type="project" value="TreeGrafter"/>
</dbReference>
<dbReference type="PANTHER" id="PTHR23407:SF1">
    <property type="entry name" value="5-FORMYLTETRAHYDROFOLATE CYCLO-LIGASE"/>
    <property type="match status" value="1"/>
</dbReference>
<evidence type="ECO:0000256" key="4">
    <source>
        <dbReference type="PIRSR" id="PIRSR006806-1"/>
    </source>
</evidence>
<keyword evidence="2 4" id="KW-0547">Nucleotide-binding</keyword>
<dbReference type="InterPro" id="IPR024185">
    <property type="entry name" value="FTHF_cligase-like_sf"/>
</dbReference>
<organism evidence="6 7">
    <name type="scientific">Bosea thiooxidans</name>
    <dbReference type="NCBI Taxonomy" id="53254"/>
    <lineage>
        <taxon>Bacteria</taxon>
        <taxon>Pseudomonadati</taxon>
        <taxon>Pseudomonadota</taxon>
        <taxon>Alphaproteobacteria</taxon>
        <taxon>Hyphomicrobiales</taxon>
        <taxon>Boseaceae</taxon>
        <taxon>Bosea</taxon>
    </lineage>
</organism>
<proteinExistence type="inferred from homology"/>
<dbReference type="GO" id="GO:0030272">
    <property type="term" value="F:5-formyltetrahydrofolate cyclo-ligase activity"/>
    <property type="evidence" value="ECO:0007669"/>
    <property type="project" value="UniProtKB-EC"/>
</dbReference>
<reference evidence="6 7" key="1">
    <citation type="submission" date="2017-02" db="EMBL/GenBank/DDBJ databases">
        <authorList>
            <person name="Peterson S.W."/>
        </authorList>
    </citation>
    <scope>NUCLEOTIDE SEQUENCE [LARGE SCALE GENOMIC DNA]</scope>
    <source>
        <strain evidence="6 7">DSM 9653</strain>
    </source>
</reference>
<dbReference type="PIRSF" id="PIRSF006806">
    <property type="entry name" value="FTHF_cligase"/>
    <property type="match status" value="1"/>
</dbReference>
<feature type="binding site" evidence="4">
    <location>
        <begin position="141"/>
        <end position="149"/>
    </location>
    <ligand>
        <name>ATP</name>
        <dbReference type="ChEBI" id="CHEBI:30616"/>
    </ligand>
</feature>
<dbReference type="GO" id="GO:0005524">
    <property type="term" value="F:ATP binding"/>
    <property type="evidence" value="ECO:0007669"/>
    <property type="project" value="UniProtKB-KW"/>
</dbReference>
<dbReference type="Gene3D" id="3.40.50.10420">
    <property type="entry name" value="NagB/RpiA/CoA transferase-like"/>
    <property type="match status" value="1"/>
</dbReference>
<dbReference type="InterPro" id="IPR002698">
    <property type="entry name" value="FTHF_cligase"/>
</dbReference>
<keyword evidence="6" id="KW-0436">Ligase</keyword>
<evidence type="ECO:0000256" key="5">
    <source>
        <dbReference type="RuleBase" id="RU361279"/>
    </source>
</evidence>
<keyword evidence="5" id="KW-0460">Magnesium</keyword>
<dbReference type="AlphaFoldDB" id="A0A1T5FV97"/>
<feature type="binding site" evidence="4">
    <location>
        <begin position="16"/>
        <end position="20"/>
    </location>
    <ligand>
        <name>ATP</name>
        <dbReference type="ChEBI" id="CHEBI:30616"/>
    </ligand>
</feature>
<dbReference type="EC" id="6.3.3.2" evidence="5"/>
<dbReference type="InterPro" id="IPR037171">
    <property type="entry name" value="NagB/RpiA_transferase-like"/>
</dbReference>
<sequence>MTTMSSATSASPSPHKAALRADALGRRDALEIDDRLEWDQLIAAQVLALPLWAGAAGPVSAYWPMRSEADPRPILEALHAQGLPLCLPAIVDKHMIFRRWAPYEPIVPGGFGTLVPSPSEPVMRPRILIVPLAAFDRRGYRIGYGKGYYDRALAELAPTLSIGIGYAAQEIEAVPDAPHDRRLDWIVTERETIHCG</sequence>
<dbReference type="Proteomes" id="UP000190130">
    <property type="component" value="Unassembled WGS sequence"/>
</dbReference>
<feature type="binding site" evidence="4">
    <location>
        <position position="68"/>
    </location>
    <ligand>
        <name>substrate</name>
    </ligand>
</feature>
<keyword evidence="5" id="KW-0479">Metal-binding</keyword>
<comment type="cofactor">
    <cofactor evidence="5">
        <name>Mg(2+)</name>
        <dbReference type="ChEBI" id="CHEBI:18420"/>
    </cofactor>
</comment>
<evidence type="ECO:0000256" key="3">
    <source>
        <dbReference type="ARBA" id="ARBA00022840"/>
    </source>
</evidence>
<evidence type="ECO:0000256" key="1">
    <source>
        <dbReference type="ARBA" id="ARBA00010638"/>
    </source>
</evidence>
<protein>
    <recommendedName>
        <fullName evidence="5">5-formyltetrahydrofolate cyclo-ligase</fullName>
        <ecNumber evidence="5">6.3.3.2</ecNumber>
    </recommendedName>
</protein>
<dbReference type="Pfam" id="PF01812">
    <property type="entry name" value="5-FTHF_cyc-lig"/>
    <property type="match status" value="1"/>
</dbReference>
<evidence type="ECO:0000256" key="2">
    <source>
        <dbReference type="ARBA" id="ARBA00022741"/>
    </source>
</evidence>
<dbReference type="EMBL" id="FUYX01000010">
    <property type="protein sequence ID" value="SKC00078.1"/>
    <property type="molecule type" value="Genomic_DNA"/>
</dbReference>